<dbReference type="AlphaFoldDB" id="A0A1N6SHK6"/>
<keyword evidence="2" id="KW-1185">Reference proteome</keyword>
<protein>
    <submittedName>
        <fullName evidence="1">Uncharacterized protein</fullName>
    </submittedName>
</protein>
<name>A0A1N6SHK6_9RHOO</name>
<dbReference type="Proteomes" id="UP000186819">
    <property type="component" value="Unassembled WGS sequence"/>
</dbReference>
<dbReference type="RefSeq" id="WP_076601682.1">
    <property type="nucleotide sequence ID" value="NZ_FTMD01000004.1"/>
</dbReference>
<accession>A0A1N6SHK6</accession>
<gene>
    <name evidence="1" type="ORF">SAMN05421829_10493</name>
</gene>
<organism evidence="1 2">
    <name type="scientific">Aromatoleum tolulyticum</name>
    <dbReference type="NCBI Taxonomy" id="34027"/>
    <lineage>
        <taxon>Bacteria</taxon>
        <taxon>Pseudomonadati</taxon>
        <taxon>Pseudomonadota</taxon>
        <taxon>Betaproteobacteria</taxon>
        <taxon>Rhodocyclales</taxon>
        <taxon>Rhodocyclaceae</taxon>
        <taxon>Aromatoleum</taxon>
    </lineage>
</organism>
<dbReference type="EMBL" id="FTMD01000004">
    <property type="protein sequence ID" value="SIQ40472.1"/>
    <property type="molecule type" value="Genomic_DNA"/>
</dbReference>
<evidence type="ECO:0000313" key="1">
    <source>
        <dbReference type="EMBL" id="SIQ40472.1"/>
    </source>
</evidence>
<dbReference type="OrthoDB" id="9181632at2"/>
<proteinExistence type="predicted"/>
<sequence>MIDDVTRSLLDSLPRGGSYDLSVAHDPASDMHALTIVIDGQAFQPGIGYESSDDFEFDRDQIANYLVTRKQKCGGCGSCSCG</sequence>
<evidence type="ECO:0000313" key="2">
    <source>
        <dbReference type="Proteomes" id="UP000186819"/>
    </source>
</evidence>
<reference evidence="2" key="1">
    <citation type="submission" date="2017-01" db="EMBL/GenBank/DDBJ databases">
        <authorList>
            <person name="Varghese N."/>
            <person name="Submissions S."/>
        </authorList>
    </citation>
    <scope>NUCLEOTIDE SEQUENCE [LARGE SCALE GENOMIC DNA]</scope>
    <source>
        <strain evidence="2">ATCC 51758</strain>
    </source>
</reference>